<evidence type="ECO:0000313" key="10">
    <source>
        <dbReference type="EMBL" id="EDV22066.1"/>
    </source>
</evidence>
<evidence type="ECO:0000256" key="6">
    <source>
        <dbReference type="ARBA" id="ARBA00022679"/>
    </source>
</evidence>
<comment type="similarity">
    <text evidence="2">Belongs to the GST superfamily. Theta family.</text>
</comment>
<comment type="subcellular location">
    <subcellularLocation>
        <location evidence="1">Cytoplasm</location>
    </subcellularLocation>
</comment>
<evidence type="ECO:0000256" key="2">
    <source>
        <dbReference type="ARBA" id="ARBA00009899"/>
    </source>
</evidence>
<dbReference type="GO" id="GO:0005737">
    <property type="term" value="C:cytoplasm"/>
    <property type="evidence" value="ECO:0000318"/>
    <property type="project" value="GO_Central"/>
</dbReference>
<dbReference type="Proteomes" id="UP000009022">
    <property type="component" value="Unassembled WGS sequence"/>
</dbReference>
<dbReference type="EMBL" id="DS985250">
    <property type="protein sequence ID" value="EDV22066.1"/>
    <property type="molecule type" value="Genomic_DNA"/>
</dbReference>
<dbReference type="OrthoDB" id="422574at2759"/>
<name>B3S535_TRIAD</name>
<dbReference type="InterPro" id="IPR004045">
    <property type="entry name" value="Glutathione_S-Trfase_N"/>
</dbReference>
<reference evidence="10 11" key="1">
    <citation type="journal article" date="2008" name="Nature">
        <title>The Trichoplax genome and the nature of placozoans.</title>
        <authorList>
            <person name="Srivastava M."/>
            <person name="Begovic E."/>
            <person name="Chapman J."/>
            <person name="Putnam N.H."/>
            <person name="Hellsten U."/>
            <person name="Kawashima T."/>
            <person name="Kuo A."/>
            <person name="Mitros T."/>
            <person name="Salamov A."/>
            <person name="Carpenter M.L."/>
            <person name="Signorovitch A.Y."/>
            <person name="Moreno M.A."/>
            <person name="Kamm K."/>
            <person name="Grimwood J."/>
            <person name="Schmutz J."/>
            <person name="Shapiro H."/>
            <person name="Grigoriev I.V."/>
            <person name="Buss L.W."/>
            <person name="Schierwater B."/>
            <person name="Dellaporta S.L."/>
            <person name="Rokhsar D.S."/>
        </authorList>
    </citation>
    <scope>NUCLEOTIDE SEQUENCE [LARGE SCALE GENOMIC DNA]</scope>
    <source>
        <strain evidence="10 11">Grell-BS-1999</strain>
    </source>
</reference>
<dbReference type="Gene3D" id="1.20.1050.10">
    <property type="match status" value="1"/>
</dbReference>
<dbReference type="PANTHER" id="PTHR43917:SF8">
    <property type="entry name" value="GH16740P-RELATED"/>
    <property type="match status" value="1"/>
</dbReference>
<dbReference type="FunFam" id="3.40.30.10:FF:000176">
    <property type="entry name" value="Glutathione S-transferase theta-1"/>
    <property type="match status" value="1"/>
</dbReference>
<dbReference type="InterPro" id="IPR004046">
    <property type="entry name" value="GST_C"/>
</dbReference>
<feature type="domain" description="GST N-terminal" evidence="8">
    <location>
        <begin position="2"/>
        <end position="83"/>
    </location>
</feature>
<dbReference type="GO" id="GO:0006749">
    <property type="term" value="P:glutathione metabolic process"/>
    <property type="evidence" value="ECO:0000318"/>
    <property type="project" value="GO_Central"/>
</dbReference>
<dbReference type="InterPro" id="IPR040077">
    <property type="entry name" value="GST_C_Theta"/>
</dbReference>
<dbReference type="FunFam" id="1.20.1050.10:FF:000008">
    <property type="entry name" value="Glutathione S-transferase theta-1"/>
    <property type="match status" value="1"/>
</dbReference>
<dbReference type="InterPro" id="IPR036249">
    <property type="entry name" value="Thioredoxin-like_sf"/>
</dbReference>
<dbReference type="InterPro" id="IPR051369">
    <property type="entry name" value="GST_Theta"/>
</dbReference>
<dbReference type="InterPro" id="IPR010987">
    <property type="entry name" value="Glutathione-S-Trfase_C-like"/>
</dbReference>
<dbReference type="GeneID" id="6756564"/>
<dbReference type="SFLD" id="SFLDS00019">
    <property type="entry name" value="Glutathione_Transferase_(cytos"/>
    <property type="match status" value="1"/>
</dbReference>
<dbReference type="SUPFAM" id="SSF52833">
    <property type="entry name" value="Thioredoxin-like"/>
    <property type="match status" value="1"/>
</dbReference>
<dbReference type="PROSITE" id="PS50405">
    <property type="entry name" value="GST_CTER"/>
    <property type="match status" value="1"/>
</dbReference>
<comment type="catalytic activity">
    <reaction evidence="7">
        <text>RX + glutathione = an S-substituted glutathione + a halide anion + H(+)</text>
        <dbReference type="Rhea" id="RHEA:16437"/>
        <dbReference type="ChEBI" id="CHEBI:15378"/>
        <dbReference type="ChEBI" id="CHEBI:16042"/>
        <dbReference type="ChEBI" id="CHEBI:17792"/>
        <dbReference type="ChEBI" id="CHEBI:57925"/>
        <dbReference type="ChEBI" id="CHEBI:90779"/>
        <dbReference type="EC" id="2.5.1.18"/>
    </reaction>
</comment>
<dbReference type="EC" id="2.5.1.18" evidence="4"/>
<evidence type="ECO:0000259" key="8">
    <source>
        <dbReference type="PROSITE" id="PS50404"/>
    </source>
</evidence>
<keyword evidence="5" id="KW-0963">Cytoplasm</keyword>
<dbReference type="OMA" id="IQQPMSK"/>
<accession>B3S535</accession>
<dbReference type="PROSITE" id="PS50404">
    <property type="entry name" value="GST_NTER"/>
    <property type="match status" value="1"/>
</dbReference>
<dbReference type="AlphaFoldDB" id="B3S535"/>
<dbReference type="KEGG" id="tad:TRIADDRAFT_38086"/>
<dbReference type="Gene3D" id="3.40.30.10">
    <property type="entry name" value="Glutaredoxin"/>
    <property type="match status" value="1"/>
</dbReference>
<evidence type="ECO:0000256" key="4">
    <source>
        <dbReference type="ARBA" id="ARBA00012452"/>
    </source>
</evidence>
<dbReference type="eggNOG" id="KOG0867">
    <property type="taxonomic scope" value="Eukaryota"/>
</dbReference>
<organism evidence="10 11">
    <name type="scientific">Trichoplax adhaerens</name>
    <name type="common">Trichoplax reptans</name>
    <dbReference type="NCBI Taxonomy" id="10228"/>
    <lineage>
        <taxon>Eukaryota</taxon>
        <taxon>Metazoa</taxon>
        <taxon>Placozoa</taxon>
        <taxon>Uniplacotomia</taxon>
        <taxon>Trichoplacea</taxon>
        <taxon>Trichoplacidae</taxon>
        <taxon>Trichoplax</taxon>
    </lineage>
</organism>
<dbReference type="RefSeq" id="XP_002115221.1">
    <property type="nucleotide sequence ID" value="XM_002115185.1"/>
</dbReference>
<dbReference type="SUPFAM" id="SSF47616">
    <property type="entry name" value="GST C-terminal domain-like"/>
    <property type="match status" value="1"/>
</dbReference>
<dbReference type="InterPro" id="IPR036282">
    <property type="entry name" value="Glutathione-S-Trfase_C_sf"/>
</dbReference>
<dbReference type="PhylomeDB" id="B3S535"/>
<keyword evidence="6" id="KW-0808">Transferase</keyword>
<sequence>MDKVLFYVDPVSEPCRSVQMFLDATNIPYEAKIINLLTAEHRTDEYKAINPTQTVPAIAHGDLKLFESVAILIYLTDKFSTPDHWYPSDLKKRAKINEYLQWHHMNTRWKGGLLVMLKFVFLPMFLKVEVSEEEQNAAITALKETLDVFEKCFLKDNKFIAGDEISIADLMAIGELIAPDGIGIYAGKNRPKVEAWHNRVKEALGSHYDVAHKTLYELGSTLKSGLSKSIDY</sequence>
<evidence type="ECO:0000259" key="9">
    <source>
        <dbReference type="PROSITE" id="PS50405"/>
    </source>
</evidence>
<dbReference type="GO" id="GO:0004364">
    <property type="term" value="F:glutathione transferase activity"/>
    <property type="evidence" value="ECO:0000318"/>
    <property type="project" value="GO_Central"/>
</dbReference>
<dbReference type="CTD" id="6756564"/>
<evidence type="ECO:0000256" key="1">
    <source>
        <dbReference type="ARBA" id="ARBA00004496"/>
    </source>
</evidence>
<dbReference type="SFLD" id="SFLDG01153">
    <property type="entry name" value="Main.4:_Theta-like"/>
    <property type="match status" value="1"/>
</dbReference>
<proteinExistence type="inferred from homology"/>
<dbReference type="STRING" id="10228.B3S535"/>
<dbReference type="InterPro" id="IPR040079">
    <property type="entry name" value="Glutathione_S-Trfase"/>
</dbReference>
<evidence type="ECO:0000256" key="5">
    <source>
        <dbReference type="ARBA" id="ARBA00022490"/>
    </source>
</evidence>
<evidence type="ECO:0000313" key="11">
    <source>
        <dbReference type="Proteomes" id="UP000009022"/>
    </source>
</evidence>
<dbReference type="PANTHER" id="PTHR43917">
    <property type="match status" value="1"/>
</dbReference>
<comment type="subunit">
    <text evidence="3">Homodimer.</text>
</comment>
<evidence type="ECO:0000256" key="3">
    <source>
        <dbReference type="ARBA" id="ARBA00011738"/>
    </source>
</evidence>
<dbReference type="HOGENOM" id="CLU_011226_2_0_1"/>
<evidence type="ECO:0000256" key="7">
    <source>
        <dbReference type="ARBA" id="ARBA00047960"/>
    </source>
</evidence>
<protein>
    <recommendedName>
        <fullName evidence="4">glutathione transferase</fullName>
        <ecNumber evidence="4">2.5.1.18</ecNumber>
    </recommendedName>
</protein>
<dbReference type="SFLD" id="SFLDG00358">
    <property type="entry name" value="Main_(cytGST)"/>
    <property type="match status" value="1"/>
</dbReference>
<dbReference type="InParanoid" id="B3S535"/>
<feature type="domain" description="GST C-terminal" evidence="9">
    <location>
        <begin position="89"/>
        <end position="222"/>
    </location>
</feature>
<keyword evidence="11" id="KW-1185">Reference proteome</keyword>
<gene>
    <name evidence="10" type="ORF">TRIADDRAFT_38086</name>
</gene>
<dbReference type="Pfam" id="PF00043">
    <property type="entry name" value="GST_C"/>
    <property type="match status" value="1"/>
</dbReference>
<dbReference type="Pfam" id="PF13417">
    <property type="entry name" value="GST_N_3"/>
    <property type="match status" value="1"/>
</dbReference>
<dbReference type="CDD" id="cd03183">
    <property type="entry name" value="GST_C_Theta"/>
    <property type="match status" value="1"/>
</dbReference>